<dbReference type="Pfam" id="PF24981">
    <property type="entry name" value="Beta-prop_ATRN-LZTR1"/>
    <property type="match status" value="1"/>
</dbReference>
<protein>
    <submittedName>
        <fullName evidence="4">Kelch-like protein 26</fullName>
    </submittedName>
</protein>
<evidence type="ECO:0000313" key="5">
    <source>
        <dbReference type="Proteomes" id="UP000261360"/>
    </source>
</evidence>
<dbReference type="PANTHER" id="PTHR45632">
    <property type="entry name" value="LD33804P"/>
    <property type="match status" value="1"/>
</dbReference>
<dbReference type="InterPro" id="IPR011333">
    <property type="entry name" value="SKP1/BTB/POZ_sf"/>
</dbReference>
<reference evidence="4" key="1">
    <citation type="submission" date="2025-08" db="UniProtKB">
        <authorList>
            <consortium name="Ensembl"/>
        </authorList>
    </citation>
    <scope>IDENTIFICATION</scope>
</reference>
<reference evidence="4" key="2">
    <citation type="submission" date="2025-09" db="UniProtKB">
        <authorList>
            <consortium name="Ensembl"/>
        </authorList>
    </citation>
    <scope>IDENTIFICATION</scope>
</reference>
<dbReference type="InterPro" id="IPR011705">
    <property type="entry name" value="BACK"/>
</dbReference>
<dbReference type="Proteomes" id="UP000261360">
    <property type="component" value="Unplaced"/>
</dbReference>
<feature type="domain" description="BACK" evidence="3">
    <location>
        <begin position="75"/>
        <end position="176"/>
    </location>
</feature>
<evidence type="ECO:0000256" key="2">
    <source>
        <dbReference type="ARBA" id="ARBA00022737"/>
    </source>
</evidence>
<dbReference type="GeneTree" id="ENSGT00940000164143"/>
<dbReference type="PANTHER" id="PTHR45632:SF14">
    <property type="entry name" value="KELCH-LIKE PROTEIN 33"/>
    <property type="match status" value="1"/>
</dbReference>
<dbReference type="Gene3D" id="1.25.40.420">
    <property type="match status" value="1"/>
</dbReference>
<dbReference type="AlphaFoldDB" id="A0A3B4WW17"/>
<dbReference type="PIRSF" id="PIRSF037037">
    <property type="entry name" value="Kelch-like_protein_gigaxonin"/>
    <property type="match status" value="1"/>
</dbReference>
<name>A0A3B4WW17_SERLL</name>
<sequence>MFTLGMRESHQTCVTLPFLLASELEVLIGCSYSGTLPLSWRCVFEITSTTLQLQYQPALSLCLNFMQQEINPHSCLDVASFAQAYEMVQLLEVADDFVLRQFQKVACTLKFKDLPAKNLLRYLNSHSLCVPSELVVFKAVVAWIQAKPKKRLKLAKELMKTIHFPLMTFKEFKEVQSLNMWSDHSLVELYEAVFEDFCSNDTAPQSQCRIYLPKESLVLIGGDRISEDLGSRSISKELWFGNSLRNHTGIKKNMEWRKLGEMPEPARFGHEVAVLKGQLYVFGGKRYYGVERVHLGHSRKWSTVYVSTYRCAFSVVVLDGKIYAIGGHCDPEYIDSVERYCPTANSWRPDLYDLPLGGHVAKILQGQIFVSGGLNSDYRCLASMFLYHPETGSTYLADMTKPRAHHCMEALGDRLYVAGGITTDNNNTIVDQLACEVYNPSADSWTALACLNVPHVGAGSAVLEGKFYVLGGYSQEDYSDTKMVHRYDPATERWENMGKMPGPNSDIRAALLCLPSHFRL</sequence>
<dbReference type="Gene3D" id="3.30.710.10">
    <property type="entry name" value="Potassium Channel Kv1.1, Chain A"/>
    <property type="match status" value="1"/>
</dbReference>
<keyword evidence="5" id="KW-1185">Reference proteome</keyword>
<evidence type="ECO:0000313" key="4">
    <source>
        <dbReference type="Ensembl" id="ENSSLDP00000009279.1"/>
    </source>
</evidence>
<dbReference type="InterPro" id="IPR006652">
    <property type="entry name" value="Kelch_1"/>
</dbReference>
<evidence type="ECO:0000256" key="1">
    <source>
        <dbReference type="ARBA" id="ARBA00022441"/>
    </source>
</evidence>
<dbReference type="Pfam" id="PF21536">
    <property type="entry name" value="BTB_KLHL33"/>
    <property type="match status" value="1"/>
</dbReference>
<keyword evidence="1" id="KW-0880">Kelch repeat</keyword>
<organism evidence="4 5">
    <name type="scientific">Seriola lalandi dorsalis</name>
    <dbReference type="NCBI Taxonomy" id="1841481"/>
    <lineage>
        <taxon>Eukaryota</taxon>
        <taxon>Metazoa</taxon>
        <taxon>Chordata</taxon>
        <taxon>Craniata</taxon>
        <taxon>Vertebrata</taxon>
        <taxon>Euteleostomi</taxon>
        <taxon>Actinopterygii</taxon>
        <taxon>Neopterygii</taxon>
        <taxon>Teleostei</taxon>
        <taxon>Neoteleostei</taxon>
        <taxon>Acanthomorphata</taxon>
        <taxon>Carangaria</taxon>
        <taxon>Carangiformes</taxon>
        <taxon>Carangidae</taxon>
        <taxon>Seriola</taxon>
    </lineage>
</organism>
<dbReference type="InterPro" id="IPR017096">
    <property type="entry name" value="BTB-kelch_protein"/>
</dbReference>
<dbReference type="Ensembl" id="ENSSLDT00000009603.1">
    <property type="protein sequence ID" value="ENSSLDP00000009279.1"/>
    <property type="gene ID" value="ENSSLDG00000007352.1"/>
</dbReference>
<dbReference type="SMART" id="SM00612">
    <property type="entry name" value="Kelch"/>
    <property type="match status" value="4"/>
</dbReference>
<dbReference type="SUPFAM" id="SSF117281">
    <property type="entry name" value="Kelch motif"/>
    <property type="match status" value="1"/>
</dbReference>
<dbReference type="Gene3D" id="2.120.10.80">
    <property type="entry name" value="Kelch-type beta propeller"/>
    <property type="match status" value="2"/>
</dbReference>
<dbReference type="Pfam" id="PF07707">
    <property type="entry name" value="BACK"/>
    <property type="match status" value="1"/>
</dbReference>
<dbReference type="InterPro" id="IPR056737">
    <property type="entry name" value="Beta-prop_ATRN-MKLN-like"/>
</dbReference>
<evidence type="ECO:0000259" key="3">
    <source>
        <dbReference type="SMART" id="SM00875"/>
    </source>
</evidence>
<dbReference type="InterPro" id="IPR015915">
    <property type="entry name" value="Kelch-typ_b-propeller"/>
</dbReference>
<dbReference type="SMART" id="SM00875">
    <property type="entry name" value="BACK"/>
    <property type="match status" value="1"/>
</dbReference>
<keyword evidence="2" id="KW-0677">Repeat</keyword>
<dbReference type="SUPFAM" id="SSF54695">
    <property type="entry name" value="POZ domain"/>
    <property type="match status" value="1"/>
</dbReference>
<proteinExistence type="predicted"/>
<accession>A0A3B4WW17</accession>